<comment type="similarity">
    <text evidence="2">Belongs to the TMEM14 family.</text>
</comment>
<proteinExistence type="inferred from homology"/>
<evidence type="ECO:0000256" key="3">
    <source>
        <dbReference type="ARBA" id="ARBA00022692"/>
    </source>
</evidence>
<evidence type="ECO:0000256" key="6">
    <source>
        <dbReference type="SAM" id="Phobius"/>
    </source>
</evidence>
<gene>
    <name evidence="7" type="ORF">Prudu_011274</name>
</gene>
<dbReference type="Pfam" id="PF03647">
    <property type="entry name" value="Tmemb_14"/>
    <property type="match status" value="1"/>
</dbReference>
<feature type="transmembrane region" description="Helical" evidence="6">
    <location>
        <begin position="24"/>
        <end position="43"/>
    </location>
</feature>
<keyword evidence="5 6" id="KW-0472">Membrane</keyword>
<reference evidence="7" key="1">
    <citation type="journal article" date="2019" name="Science">
        <title>Mutation of a bHLH transcription factor allowed almond domestication.</title>
        <authorList>
            <person name="Sanchez-Perez R."/>
            <person name="Pavan S."/>
            <person name="Mazzeo R."/>
            <person name="Moldovan C."/>
            <person name="Aiese Cigliano R."/>
            <person name="Del Cueto J."/>
            <person name="Ricciardi F."/>
            <person name="Lotti C."/>
            <person name="Ricciardi L."/>
            <person name="Dicenta F."/>
            <person name="Lopez-Marques R.L."/>
            <person name="Lindberg Moller B."/>
        </authorList>
    </citation>
    <scope>NUCLEOTIDE SEQUENCE</scope>
</reference>
<sequence length="195" mass="21273">KMSSVNGLSSAATVELFSEKMHDFCFTIPYGLLLIGGGLFGYFRKGSTASLAGGVGIGLLLTLAGYFSLKPLRGRRTLCAAILTWVMDSGTCKLLSSCQLVLLLASGYVPKDIIEGVLWSLKEEGRQFTYCPHDWILSLQNCNWREPYSSQDQVMMNTASPLSWLGGINRDADGSLAVSVILNCVPVTVFQFRRS</sequence>
<accession>A0A4Y1RA86</accession>
<dbReference type="GO" id="GO:0009706">
    <property type="term" value="C:chloroplast inner membrane"/>
    <property type="evidence" value="ECO:0007669"/>
    <property type="project" value="TreeGrafter"/>
</dbReference>
<comment type="subcellular location">
    <subcellularLocation>
        <location evidence="1">Membrane</location>
    </subcellularLocation>
</comment>
<organism evidence="7">
    <name type="scientific">Prunus dulcis</name>
    <name type="common">Almond</name>
    <name type="synonym">Amygdalus dulcis</name>
    <dbReference type="NCBI Taxonomy" id="3755"/>
    <lineage>
        <taxon>Eukaryota</taxon>
        <taxon>Viridiplantae</taxon>
        <taxon>Streptophyta</taxon>
        <taxon>Embryophyta</taxon>
        <taxon>Tracheophyta</taxon>
        <taxon>Spermatophyta</taxon>
        <taxon>Magnoliopsida</taxon>
        <taxon>eudicotyledons</taxon>
        <taxon>Gunneridae</taxon>
        <taxon>Pentapetalae</taxon>
        <taxon>rosids</taxon>
        <taxon>fabids</taxon>
        <taxon>Rosales</taxon>
        <taxon>Rosaceae</taxon>
        <taxon>Amygdaloideae</taxon>
        <taxon>Amygdaleae</taxon>
        <taxon>Prunus</taxon>
    </lineage>
</organism>
<dbReference type="PANTHER" id="PTHR12668">
    <property type="entry name" value="TRANSMEMBRANE PROTEIN 14, 15"/>
    <property type="match status" value="1"/>
</dbReference>
<evidence type="ECO:0000256" key="4">
    <source>
        <dbReference type="ARBA" id="ARBA00022989"/>
    </source>
</evidence>
<dbReference type="AlphaFoldDB" id="A0A4Y1RA86"/>
<dbReference type="Gene3D" id="1.10.10.1740">
    <property type="entry name" value="Transmembrane protein 14-like"/>
    <property type="match status" value="1"/>
</dbReference>
<keyword evidence="3 6" id="KW-0812">Transmembrane</keyword>
<evidence type="ECO:0000256" key="2">
    <source>
        <dbReference type="ARBA" id="ARBA00007590"/>
    </source>
</evidence>
<dbReference type="EMBL" id="AP019300">
    <property type="protein sequence ID" value="BBH01109.1"/>
    <property type="molecule type" value="Genomic_DNA"/>
</dbReference>
<evidence type="ECO:0000256" key="1">
    <source>
        <dbReference type="ARBA" id="ARBA00004370"/>
    </source>
</evidence>
<feature type="non-terminal residue" evidence="7">
    <location>
        <position position="1"/>
    </location>
</feature>
<dbReference type="GO" id="GO:0015245">
    <property type="term" value="F:fatty acid transmembrane transporter activity"/>
    <property type="evidence" value="ECO:0007669"/>
    <property type="project" value="TreeGrafter"/>
</dbReference>
<name>A0A4Y1RA86_PRUDU</name>
<dbReference type="InterPro" id="IPR044890">
    <property type="entry name" value="TMEM14_sf"/>
</dbReference>
<keyword evidence="4 6" id="KW-1133">Transmembrane helix</keyword>
<dbReference type="InterPro" id="IPR005349">
    <property type="entry name" value="TMEM14"/>
</dbReference>
<dbReference type="PANTHER" id="PTHR12668:SF5">
    <property type="entry name" value="PROTEIN FATTY ACID EXPORT 5-RELATED"/>
    <property type="match status" value="1"/>
</dbReference>
<feature type="transmembrane region" description="Helical" evidence="6">
    <location>
        <begin position="49"/>
        <end position="69"/>
    </location>
</feature>
<protein>
    <submittedName>
        <fullName evidence="7">Transmembrane proteins 14C</fullName>
    </submittedName>
</protein>
<evidence type="ECO:0000256" key="5">
    <source>
        <dbReference type="ARBA" id="ARBA00023136"/>
    </source>
</evidence>
<evidence type="ECO:0000313" key="7">
    <source>
        <dbReference type="EMBL" id="BBH01109.1"/>
    </source>
</evidence>